<protein>
    <submittedName>
        <fullName evidence="2">LLM class flavin-dependent oxidoreductase</fullName>
    </submittedName>
</protein>
<accession>A0ABS6II96</accession>
<dbReference type="InterPro" id="IPR050766">
    <property type="entry name" value="Bact_Lucif_Oxidored"/>
</dbReference>
<evidence type="ECO:0000313" key="2">
    <source>
        <dbReference type="EMBL" id="MBU8874316.1"/>
    </source>
</evidence>
<reference evidence="2 3" key="1">
    <citation type="submission" date="2021-06" db="EMBL/GenBank/DDBJ databases">
        <authorList>
            <person name="Lee D.H."/>
        </authorList>
    </citation>
    <scope>NUCLEOTIDE SEQUENCE [LARGE SCALE GENOMIC DNA]</scope>
    <source>
        <strain evidence="2 3">MMS21-HV4-11</strain>
    </source>
</reference>
<evidence type="ECO:0000259" key="1">
    <source>
        <dbReference type="Pfam" id="PF00296"/>
    </source>
</evidence>
<dbReference type="InterPro" id="IPR019949">
    <property type="entry name" value="CmoO-like"/>
</dbReference>
<evidence type="ECO:0000313" key="3">
    <source>
        <dbReference type="Proteomes" id="UP000727907"/>
    </source>
</evidence>
<dbReference type="PANTHER" id="PTHR30137:SF19">
    <property type="entry name" value="LUCIFERASE-LIKE MONOOXYGENASE"/>
    <property type="match status" value="1"/>
</dbReference>
<organism evidence="2 3">
    <name type="scientific">Reyranella humidisoli</name>
    <dbReference type="NCBI Taxonomy" id="2849149"/>
    <lineage>
        <taxon>Bacteria</taxon>
        <taxon>Pseudomonadati</taxon>
        <taxon>Pseudomonadota</taxon>
        <taxon>Alphaproteobacteria</taxon>
        <taxon>Hyphomicrobiales</taxon>
        <taxon>Reyranellaceae</taxon>
        <taxon>Reyranella</taxon>
    </lineage>
</organism>
<sequence>MSLRLSVLDQSPIRKGGTPAEAVRDTLELAQLCDRLGYHRYWLAEHHSSEALAGSTPEVLITRVAGLTERMRIGSGGVMLPHYSAFKVAENFRMLETLFPGRIDVGIGRAPGSDQHTMRILADGKPNWSDADKYPYQVRDLVAWLHDALPLNHEGTGIVAQPSGETAPDVWLLGSSDDSAALAAHFGLPFCFAHFINPDGGDGVTRAYRAHFKPSSLHAKPMPLMAISVLCAETDEEADLLSRSREVWAMRLRTLGNPGPVPSVEEALEAAKQPGAERWLPALRRRSVVGSPKTVRAGLERHAAAYEVDEIMAVTICYDFEKRKRSYELLAEEFGLSSSSSPPIGGEAG</sequence>
<keyword evidence="3" id="KW-1185">Reference proteome</keyword>
<dbReference type="Pfam" id="PF00296">
    <property type="entry name" value="Bac_luciferase"/>
    <property type="match status" value="1"/>
</dbReference>
<dbReference type="NCBIfam" id="TIGR03558">
    <property type="entry name" value="oxido_grp_1"/>
    <property type="match status" value="1"/>
</dbReference>
<dbReference type="CDD" id="cd00347">
    <property type="entry name" value="Flavin_utilizing_monoxygenases"/>
    <property type="match status" value="1"/>
</dbReference>
<dbReference type="Proteomes" id="UP000727907">
    <property type="component" value="Unassembled WGS sequence"/>
</dbReference>
<dbReference type="RefSeq" id="WP_216959601.1">
    <property type="nucleotide sequence ID" value="NZ_JAHOPB010000001.1"/>
</dbReference>
<dbReference type="EMBL" id="JAHOPB010000001">
    <property type="protein sequence ID" value="MBU8874316.1"/>
    <property type="molecule type" value="Genomic_DNA"/>
</dbReference>
<dbReference type="InterPro" id="IPR011251">
    <property type="entry name" value="Luciferase-like_dom"/>
</dbReference>
<dbReference type="PANTHER" id="PTHR30137">
    <property type="entry name" value="LUCIFERASE-LIKE MONOOXYGENASE"/>
    <property type="match status" value="1"/>
</dbReference>
<feature type="domain" description="Luciferase-like" evidence="1">
    <location>
        <begin position="7"/>
        <end position="301"/>
    </location>
</feature>
<comment type="caution">
    <text evidence="2">The sequence shown here is derived from an EMBL/GenBank/DDBJ whole genome shotgun (WGS) entry which is preliminary data.</text>
</comment>
<gene>
    <name evidence="2" type="ORF">KQ910_11110</name>
</gene>
<name>A0ABS6II96_9HYPH</name>
<proteinExistence type="predicted"/>